<feature type="compositionally biased region" description="Polar residues" evidence="7">
    <location>
        <begin position="390"/>
        <end position="399"/>
    </location>
</feature>
<evidence type="ECO:0000256" key="2">
    <source>
        <dbReference type="ARBA" id="ARBA00012759"/>
    </source>
</evidence>
<dbReference type="Pfam" id="PF10275">
    <property type="entry name" value="Peptidase_C65"/>
    <property type="match status" value="1"/>
</dbReference>
<dbReference type="EC" id="3.4.19.12" evidence="2"/>
<dbReference type="OrthoDB" id="18915at2759"/>
<dbReference type="GO" id="GO:0005634">
    <property type="term" value="C:nucleus"/>
    <property type="evidence" value="ECO:0007669"/>
    <property type="project" value="TreeGrafter"/>
</dbReference>
<evidence type="ECO:0000256" key="7">
    <source>
        <dbReference type="SAM" id="MobiDB-lite"/>
    </source>
</evidence>
<dbReference type="GO" id="GO:0004843">
    <property type="term" value="F:cysteine-type deubiquitinase activity"/>
    <property type="evidence" value="ECO:0007669"/>
    <property type="project" value="UniProtKB-EC"/>
</dbReference>
<dbReference type="Proteomes" id="UP000019478">
    <property type="component" value="Unassembled WGS sequence"/>
</dbReference>
<keyword evidence="6" id="KW-0788">Thiol protease</keyword>
<feature type="region of interest" description="Disordered" evidence="7">
    <location>
        <begin position="324"/>
        <end position="347"/>
    </location>
</feature>
<dbReference type="InterPro" id="IPR042467">
    <property type="entry name" value="Peptidase_C65_otubain_sub2"/>
</dbReference>
<sequence length="476" mass="53344">MATPDADEMERFQQLSDQYQAELPGPLVGEKKPLSELVTEYAQADNTYVVKTNTLAVTHSAYRPIKGDGQCGWRGAVFGYFEILLRSGTIGLIDQELVRLQSFEPTMRAVGVDYDIIMDMFDYTWELFSAIKAAAERGDKSDHVLLEIMNDGPKSDSIVYHFKMMTSSFMRSNPDRYEAFLEMPVSQYCLTRIDPANQEIDHIGLQALTDAVIAPAYIALEVSYLDRSTGSEVTPHPFVLNSQNWPTIRLIYRPGHYDIIYKDDDKPIQVFLQTDTPLYVAPLGSELFKGDADAMELYFTMFPNMPSQGQTDPQIGPSGNMFPLQFGRPQAPQAPQAPPFSTDTGVAQQPYLPQVSQTAPRPRPLLPLRAQSLPYQTHQTPMSPSHPRVSPSTISQSPSPNTPGPGITNLGAVPHGGTDFQIRYNEMCHVYNSRHRESLPLDPGSCSNFTQSPANFLNPEFQPLIWKAEEQYHKRE</sequence>
<evidence type="ECO:0000256" key="4">
    <source>
        <dbReference type="ARBA" id="ARBA00022786"/>
    </source>
</evidence>
<organism evidence="8 9">
    <name type="scientific">Capronia epimyces CBS 606.96</name>
    <dbReference type="NCBI Taxonomy" id="1182542"/>
    <lineage>
        <taxon>Eukaryota</taxon>
        <taxon>Fungi</taxon>
        <taxon>Dikarya</taxon>
        <taxon>Ascomycota</taxon>
        <taxon>Pezizomycotina</taxon>
        <taxon>Eurotiomycetes</taxon>
        <taxon>Chaetothyriomycetidae</taxon>
        <taxon>Chaetothyriales</taxon>
        <taxon>Herpotrichiellaceae</taxon>
        <taxon>Capronia</taxon>
    </lineage>
</organism>
<evidence type="ECO:0000313" key="9">
    <source>
        <dbReference type="Proteomes" id="UP000019478"/>
    </source>
</evidence>
<dbReference type="GO" id="GO:0071108">
    <property type="term" value="P:protein K48-linked deubiquitination"/>
    <property type="evidence" value="ECO:0007669"/>
    <property type="project" value="TreeGrafter"/>
</dbReference>
<dbReference type="EMBL" id="AMGY01000010">
    <property type="protein sequence ID" value="EXJ77644.1"/>
    <property type="molecule type" value="Genomic_DNA"/>
</dbReference>
<dbReference type="SUPFAM" id="SSF54001">
    <property type="entry name" value="Cysteine proteinases"/>
    <property type="match status" value="1"/>
</dbReference>
<dbReference type="AlphaFoldDB" id="W9Y5B0"/>
<evidence type="ECO:0000256" key="1">
    <source>
        <dbReference type="ARBA" id="ARBA00000707"/>
    </source>
</evidence>
<dbReference type="Gene3D" id="1.20.1300.20">
    <property type="entry name" value="Peptidase C65 Otubain, subdomain 2"/>
    <property type="match status" value="1"/>
</dbReference>
<dbReference type="eggNOG" id="KOG3991">
    <property type="taxonomic scope" value="Eukaryota"/>
</dbReference>
<comment type="caution">
    <text evidence="8">The sequence shown here is derived from an EMBL/GenBank/DDBJ whole genome shotgun (WGS) entry which is preliminary data.</text>
</comment>
<dbReference type="PANTHER" id="PTHR12931">
    <property type="entry name" value="UBIQUITIN THIOLESTERASE PROTEIN OTUB"/>
    <property type="match status" value="1"/>
</dbReference>
<proteinExistence type="predicted"/>
<keyword evidence="3" id="KW-0645">Protease</keyword>
<dbReference type="GeneID" id="19173954"/>
<dbReference type="InterPro" id="IPR038765">
    <property type="entry name" value="Papain-like_cys_pep_sf"/>
</dbReference>
<dbReference type="InterPro" id="IPR019400">
    <property type="entry name" value="Peptidase_C65_otubain"/>
</dbReference>
<keyword evidence="9" id="KW-1185">Reference proteome</keyword>
<comment type="catalytic activity">
    <reaction evidence="1">
        <text>Thiol-dependent hydrolysis of ester, thioester, amide, peptide and isopeptide bonds formed by the C-terminal Gly of ubiquitin (a 76-residue protein attached to proteins as an intracellular targeting signal).</text>
        <dbReference type="EC" id="3.4.19.12"/>
    </reaction>
</comment>
<dbReference type="HOGENOM" id="CLU_014832_0_1_1"/>
<dbReference type="GO" id="GO:0006508">
    <property type="term" value="P:proteolysis"/>
    <property type="evidence" value="ECO:0007669"/>
    <property type="project" value="UniProtKB-KW"/>
</dbReference>
<dbReference type="CDD" id="cd22749">
    <property type="entry name" value="Otubain_C65"/>
    <property type="match status" value="1"/>
</dbReference>
<evidence type="ECO:0000256" key="5">
    <source>
        <dbReference type="ARBA" id="ARBA00022801"/>
    </source>
</evidence>
<dbReference type="PANTHER" id="PTHR12931:SF15">
    <property type="entry name" value="UBIQUITIN THIOESTERASE OTUBAIN-LIKE"/>
    <property type="match status" value="1"/>
</dbReference>
<evidence type="ECO:0000256" key="6">
    <source>
        <dbReference type="ARBA" id="ARBA00022807"/>
    </source>
</evidence>
<protein>
    <recommendedName>
        <fullName evidence="2">ubiquitinyl hydrolase 1</fullName>
        <ecNumber evidence="2">3.4.19.12</ecNumber>
    </recommendedName>
</protein>
<keyword evidence="5" id="KW-0378">Hydrolase</keyword>
<reference evidence="8 9" key="1">
    <citation type="submission" date="2013-03" db="EMBL/GenBank/DDBJ databases">
        <title>The Genome Sequence of Capronia epimyces CBS 606.96.</title>
        <authorList>
            <consortium name="The Broad Institute Genomics Platform"/>
            <person name="Cuomo C."/>
            <person name="de Hoog S."/>
            <person name="Gorbushina A."/>
            <person name="Walker B."/>
            <person name="Young S.K."/>
            <person name="Zeng Q."/>
            <person name="Gargeya S."/>
            <person name="Fitzgerald M."/>
            <person name="Haas B."/>
            <person name="Abouelleil A."/>
            <person name="Allen A.W."/>
            <person name="Alvarado L."/>
            <person name="Arachchi H.M."/>
            <person name="Berlin A.M."/>
            <person name="Chapman S.B."/>
            <person name="Gainer-Dewar J."/>
            <person name="Goldberg J."/>
            <person name="Griggs A."/>
            <person name="Gujja S."/>
            <person name="Hansen M."/>
            <person name="Howarth C."/>
            <person name="Imamovic A."/>
            <person name="Ireland A."/>
            <person name="Larimer J."/>
            <person name="McCowan C."/>
            <person name="Murphy C."/>
            <person name="Pearson M."/>
            <person name="Poon T.W."/>
            <person name="Priest M."/>
            <person name="Roberts A."/>
            <person name="Saif S."/>
            <person name="Shea T."/>
            <person name="Sisk P."/>
            <person name="Sykes S."/>
            <person name="Wortman J."/>
            <person name="Nusbaum C."/>
            <person name="Birren B."/>
        </authorList>
    </citation>
    <scope>NUCLEOTIDE SEQUENCE [LARGE SCALE GENOMIC DNA]</scope>
    <source>
        <strain evidence="8 9">CBS 606.96</strain>
    </source>
</reference>
<feature type="region of interest" description="Disordered" evidence="7">
    <location>
        <begin position="376"/>
        <end position="404"/>
    </location>
</feature>
<dbReference type="Gene3D" id="3.30.200.60">
    <property type="entry name" value="Peptidase C65 Otubain, subdomain 1"/>
    <property type="match status" value="1"/>
</dbReference>
<gene>
    <name evidence="8" type="ORF">A1O3_09872</name>
</gene>
<dbReference type="STRING" id="1182542.W9Y5B0"/>
<accession>W9Y5B0</accession>
<keyword evidence="4" id="KW-0833">Ubl conjugation pathway</keyword>
<dbReference type="RefSeq" id="XP_007738154.1">
    <property type="nucleotide sequence ID" value="XM_007739964.1"/>
</dbReference>
<dbReference type="GO" id="GO:0043130">
    <property type="term" value="F:ubiquitin binding"/>
    <property type="evidence" value="ECO:0007669"/>
    <property type="project" value="TreeGrafter"/>
</dbReference>
<dbReference type="InterPro" id="IPR042468">
    <property type="entry name" value="Peptidase_C65_otubain_sub1"/>
</dbReference>
<evidence type="ECO:0000313" key="8">
    <source>
        <dbReference type="EMBL" id="EXJ77644.1"/>
    </source>
</evidence>
<name>W9Y5B0_9EURO</name>
<evidence type="ECO:0000256" key="3">
    <source>
        <dbReference type="ARBA" id="ARBA00022670"/>
    </source>
</evidence>